<evidence type="ECO:0000313" key="2">
    <source>
        <dbReference type="Proteomes" id="UP001317963"/>
    </source>
</evidence>
<keyword evidence="2" id="KW-1185">Reference proteome</keyword>
<name>A0ABY6Q753_9GAMM</name>
<organism evidence="1 2">
    <name type="scientific">Candidatus Paraluminiphilus aquimaris</name>
    <dbReference type="NCBI Taxonomy" id="2518994"/>
    <lineage>
        <taxon>Bacteria</taxon>
        <taxon>Pseudomonadati</taxon>
        <taxon>Pseudomonadota</taxon>
        <taxon>Gammaproteobacteria</taxon>
        <taxon>Cellvibrionales</taxon>
        <taxon>Halieaceae</taxon>
        <taxon>Candidatus Paraluminiphilus</taxon>
    </lineage>
</organism>
<dbReference type="Proteomes" id="UP001317963">
    <property type="component" value="Chromosome"/>
</dbReference>
<sequence length="131" mass="14459">MTDQILAIYDADFTVLGEIAYAIGKVTGTRQCSLCDISHGLNPFGKKNWHQYCETRPDIEWIHRNDLDSKTRTTLSSQLPCVVLKDSAGGYRTLLNDDELGACNGDVTQFDKKLSQALARHVAMSDGVHAS</sequence>
<dbReference type="EMBL" id="CP036501">
    <property type="protein sequence ID" value="UZP74486.1"/>
    <property type="molecule type" value="Genomic_DNA"/>
</dbReference>
<protein>
    <submittedName>
        <fullName evidence="1">Uncharacterized protein</fullName>
    </submittedName>
</protein>
<proteinExistence type="predicted"/>
<gene>
    <name evidence="1" type="ORF">E0F26_06910</name>
</gene>
<accession>A0ABY6Q753</accession>
<reference evidence="1 2" key="1">
    <citation type="submission" date="2019-02" db="EMBL/GenBank/DDBJ databases">
        <title>Halieaceae_genomes.</title>
        <authorList>
            <person name="Li S.-H."/>
        </authorList>
    </citation>
    <scope>NUCLEOTIDE SEQUENCE [LARGE SCALE GENOMIC DNA]</scope>
    <source>
        <strain evidence="1 2">JH123</strain>
    </source>
</reference>
<evidence type="ECO:0000313" key="1">
    <source>
        <dbReference type="EMBL" id="UZP74486.1"/>
    </source>
</evidence>
<dbReference type="RefSeq" id="WP_279240933.1">
    <property type="nucleotide sequence ID" value="NZ_CP036501.1"/>
</dbReference>